<keyword evidence="5" id="KW-0998">Cell outer membrane</keyword>
<organism evidence="8 9">
    <name type="scientific">Hymenobacter ginsengisoli</name>
    <dbReference type="NCBI Taxonomy" id="1051626"/>
    <lineage>
        <taxon>Bacteria</taxon>
        <taxon>Pseudomonadati</taxon>
        <taxon>Bacteroidota</taxon>
        <taxon>Cytophagia</taxon>
        <taxon>Cytophagales</taxon>
        <taxon>Hymenobacteraceae</taxon>
        <taxon>Hymenobacter</taxon>
    </lineage>
</organism>
<protein>
    <submittedName>
        <fullName evidence="8">RagB/SusD family nutrient uptake outer membrane protein</fullName>
    </submittedName>
</protein>
<evidence type="ECO:0000259" key="7">
    <source>
        <dbReference type="Pfam" id="PF14322"/>
    </source>
</evidence>
<dbReference type="PROSITE" id="PS51257">
    <property type="entry name" value="PROKAR_LIPOPROTEIN"/>
    <property type="match status" value="1"/>
</dbReference>
<sequence length="599" mass="65845">MKSVYLLAVAIGAGLALGSCSKVLDKENLSAINGSLIYSDSTLVNLNLNYIYDQNLPTWGGQTGSGIGSVNPATLADESYGDNIYVDGQVQVNDVGDFGTALAPNNNYGKLRTINQFLLDVKNGSLPQGTKNRLRAQAQFFRAFRYFDLVRVYGGVPLSFTPLNAVGPDARANDFLPRNSTADTYKAIVGDLDSAIAVLPGKWTSSSDWGRITRGAAAAFKARVLLTAASPQFNPTDDMSKWQAAYAASQQAVSLLTASGFGLNSSFDQLWFQEVNNPESVLVTGYNTSTGTNVSKSNGYDNSARPSYTGTGGGSYQPCWEMVKAFPMLDGKKPGASTKYTYTDQLFYKNRDPRFDKTIAYNGCTWPLNGNSSFKLWTYYVGTKPTETTASKTGFYTRKAVDPNVAVANAQYSGTDWIEIRYAEVLLNLAETACGTNNLSVAMDQLKAIRKRAGIEAGTDGNYGLQAGLSRAQLFDAILYERQIELAFEGKRFWDLRRWKRVESALNALPNKRRHKLLITLKSTGVPADFATTRDNLNLDQVYTNYFTLDFTSSATYLDTKDLNWLPQYYFFPIPQLAIDNNPKLVQNNTWGGAFDPLQ</sequence>
<proteinExistence type="inferred from homology"/>
<dbReference type="Pfam" id="PF14322">
    <property type="entry name" value="SusD-like_3"/>
    <property type="match status" value="1"/>
</dbReference>
<dbReference type="InterPro" id="IPR033985">
    <property type="entry name" value="SusD-like_N"/>
</dbReference>
<accession>A0ABP8Q5S5</accession>
<dbReference type="SUPFAM" id="SSF48452">
    <property type="entry name" value="TPR-like"/>
    <property type="match status" value="1"/>
</dbReference>
<feature type="domain" description="RagB/SusD" evidence="6">
    <location>
        <begin position="280"/>
        <end position="591"/>
    </location>
</feature>
<name>A0ABP8Q5S5_9BACT</name>
<evidence type="ECO:0000313" key="8">
    <source>
        <dbReference type="EMBL" id="GAA4496694.1"/>
    </source>
</evidence>
<dbReference type="InterPro" id="IPR012944">
    <property type="entry name" value="SusD_RagB_dom"/>
</dbReference>
<reference evidence="9" key="1">
    <citation type="journal article" date="2019" name="Int. J. Syst. Evol. Microbiol.">
        <title>The Global Catalogue of Microorganisms (GCM) 10K type strain sequencing project: providing services to taxonomists for standard genome sequencing and annotation.</title>
        <authorList>
            <consortium name="The Broad Institute Genomics Platform"/>
            <consortium name="The Broad Institute Genome Sequencing Center for Infectious Disease"/>
            <person name="Wu L."/>
            <person name="Ma J."/>
        </authorList>
    </citation>
    <scope>NUCLEOTIDE SEQUENCE [LARGE SCALE GENOMIC DNA]</scope>
    <source>
        <strain evidence="9">JCM 17841</strain>
    </source>
</reference>
<keyword evidence="9" id="KW-1185">Reference proteome</keyword>
<evidence type="ECO:0000256" key="4">
    <source>
        <dbReference type="ARBA" id="ARBA00023136"/>
    </source>
</evidence>
<dbReference type="Pfam" id="PF07980">
    <property type="entry name" value="SusD_RagB"/>
    <property type="match status" value="1"/>
</dbReference>
<feature type="domain" description="SusD-like N-terminal" evidence="7">
    <location>
        <begin position="106"/>
        <end position="226"/>
    </location>
</feature>
<dbReference type="InterPro" id="IPR011990">
    <property type="entry name" value="TPR-like_helical_dom_sf"/>
</dbReference>
<dbReference type="RefSeq" id="WP_208132228.1">
    <property type="nucleotide sequence ID" value="NZ_BAABGQ010000005.1"/>
</dbReference>
<dbReference type="Proteomes" id="UP001501243">
    <property type="component" value="Unassembled WGS sequence"/>
</dbReference>
<dbReference type="Gene3D" id="1.25.40.390">
    <property type="match status" value="1"/>
</dbReference>
<evidence type="ECO:0000256" key="1">
    <source>
        <dbReference type="ARBA" id="ARBA00004442"/>
    </source>
</evidence>
<evidence type="ECO:0000313" key="9">
    <source>
        <dbReference type="Proteomes" id="UP001501243"/>
    </source>
</evidence>
<gene>
    <name evidence="8" type="ORF">GCM10023172_10420</name>
</gene>
<evidence type="ECO:0000259" key="6">
    <source>
        <dbReference type="Pfam" id="PF07980"/>
    </source>
</evidence>
<keyword evidence="4" id="KW-0472">Membrane</keyword>
<comment type="subcellular location">
    <subcellularLocation>
        <location evidence="1">Cell outer membrane</location>
    </subcellularLocation>
</comment>
<comment type="similarity">
    <text evidence="2">Belongs to the SusD family.</text>
</comment>
<evidence type="ECO:0000256" key="5">
    <source>
        <dbReference type="ARBA" id="ARBA00023237"/>
    </source>
</evidence>
<comment type="caution">
    <text evidence="8">The sequence shown here is derived from an EMBL/GenBank/DDBJ whole genome shotgun (WGS) entry which is preliminary data.</text>
</comment>
<dbReference type="EMBL" id="BAABGQ010000005">
    <property type="protein sequence ID" value="GAA4496694.1"/>
    <property type="molecule type" value="Genomic_DNA"/>
</dbReference>
<evidence type="ECO:0000256" key="2">
    <source>
        <dbReference type="ARBA" id="ARBA00006275"/>
    </source>
</evidence>
<evidence type="ECO:0000256" key="3">
    <source>
        <dbReference type="ARBA" id="ARBA00022729"/>
    </source>
</evidence>
<keyword evidence="3" id="KW-0732">Signal</keyword>